<dbReference type="AlphaFoldDB" id="A0A9N9WYY1"/>
<dbReference type="EMBL" id="OU895880">
    <property type="protein sequence ID" value="CAG9811547.1"/>
    <property type="molecule type" value="Genomic_DNA"/>
</dbReference>
<dbReference type="OrthoDB" id="6407489at2759"/>
<evidence type="ECO:0000313" key="2">
    <source>
        <dbReference type="EMBL" id="CAG9811547.1"/>
    </source>
</evidence>
<dbReference type="Proteomes" id="UP001153620">
    <property type="component" value="Chromosome 4"/>
</dbReference>
<gene>
    <name evidence="2" type="ORF">CHIRRI_LOCUS14355</name>
</gene>
<keyword evidence="3" id="KW-1185">Reference proteome</keyword>
<reference evidence="2" key="1">
    <citation type="submission" date="2022-01" db="EMBL/GenBank/DDBJ databases">
        <authorList>
            <person name="King R."/>
        </authorList>
    </citation>
    <scope>NUCLEOTIDE SEQUENCE</scope>
</reference>
<reference evidence="2" key="2">
    <citation type="submission" date="2022-10" db="EMBL/GenBank/DDBJ databases">
        <authorList>
            <consortium name="ENA_rothamsted_submissions"/>
            <consortium name="culmorum"/>
            <person name="King R."/>
        </authorList>
    </citation>
    <scope>NUCLEOTIDE SEQUENCE</scope>
</reference>
<sequence>MCGLNDTVNNAKKLLNNKLNTENELRKLFFGPRLINHKIVNFLFVGDDENDFLKSFINYFYDRFDSLKYKKKKRNVDWKNLKIEYSAINIWNDVFIHADESSGNYFGILLTNINRLQNKEAISGAEVLFKIGSLIPSTNVVNLSDKLSENNLYYFKKTLDFLLNYQNLSKFNKNGSEFIDQLTIVNQSHEIFKYLNITDEDTSTSKLEELETQPSCSTSSNQIKNKKKYSRQSDDDYQASLSSPKKSRTSDSELDDDDEDKNAINDFKECSRAHKMESKSKTFKFISPRCVKKYQAKALAKEINSLTINTKTRNFETMLDVEQYLTALPTKTQENDCIFRLPEDIFIEAFKFLNDDEKLNLIFTSQGFVKIFQMSKAILKRFKIRVNKHNIDKLLRHPPLHRIPVINLSFDLEGIYENQKYLILLNKFKGSIEHLEVKNAEFKNYNEFYEFFGHIPYLKTLYLERCKVGNVKNEIFPQQPHLESIYLNKCDDNIFKILQNQQSISKITIRNDDWTWNGFPHNIFNEMAKNAQKLKKIVLIGSGTGSFFDTDDISFKVEVLDTTMITFHWYVGIRNGRTSFLKTQLGHLKELTIHQLPFDFDGGKVLKYIIEEMNLDNFYYGKIPLILDGQKQEVKEFEANEIQITSIYEMFKQFPSTPSFRFNLSSTDIASDEIERLINPQTSLFKGLENFEVVDSSKYRGTLGVFLGMFKNMRNLKSLSLKTEDRNINTLLEEFLPCMSKLEEIYLTSTAPRKTERLNIIKSFVPLIRKLSVAPQFVEEAKMVFESTVDVCSVFEV</sequence>
<dbReference type="InterPro" id="IPR032675">
    <property type="entry name" value="LRR_dom_sf"/>
</dbReference>
<feature type="compositionally biased region" description="Polar residues" evidence="1">
    <location>
        <begin position="212"/>
        <end position="223"/>
    </location>
</feature>
<feature type="region of interest" description="Disordered" evidence="1">
    <location>
        <begin position="204"/>
        <end position="261"/>
    </location>
</feature>
<evidence type="ECO:0000256" key="1">
    <source>
        <dbReference type="SAM" id="MobiDB-lite"/>
    </source>
</evidence>
<accession>A0A9N9WYY1</accession>
<evidence type="ECO:0000313" key="3">
    <source>
        <dbReference type="Proteomes" id="UP001153620"/>
    </source>
</evidence>
<proteinExistence type="predicted"/>
<dbReference type="Gene3D" id="3.80.10.10">
    <property type="entry name" value="Ribonuclease Inhibitor"/>
    <property type="match status" value="2"/>
</dbReference>
<protein>
    <recommendedName>
        <fullName evidence="4">F-box domain-containing protein</fullName>
    </recommendedName>
</protein>
<name>A0A9N9WYY1_9DIPT</name>
<evidence type="ECO:0008006" key="4">
    <source>
        <dbReference type="Google" id="ProtNLM"/>
    </source>
</evidence>
<organism evidence="2 3">
    <name type="scientific">Chironomus riparius</name>
    <dbReference type="NCBI Taxonomy" id="315576"/>
    <lineage>
        <taxon>Eukaryota</taxon>
        <taxon>Metazoa</taxon>
        <taxon>Ecdysozoa</taxon>
        <taxon>Arthropoda</taxon>
        <taxon>Hexapoda</taxon>
        <taxon>Insecta</taxon>
        <taxon>Pterygota</taxon>
        <taxon>Neoptera</taxon>
        <taxon>Endopterygota</taxon>
        <taxon>Diptera</taxon>
        <taxon>Nematocera</taxon>
        <taxon>Chironomoidea</taxon>
        <taxon>Chironomidae</taxon>
        <taxon>Chironominae</taxon>
        <taxon>Chironomus</taxon>
    </lineage>
</organism>
<dbReference type="SUPFAM" id="SSF52047">
    <property type="entry name" value="RNI-like"/>
    <property type="match status" value="1"/>
</dbReference>